<feature type="non-terminal residue" evidence="1">
    <location>
        <position position="1"/>
    </location>
</feature>
<proteinExistence type="predicted"/>
<evidence type="ECO:0000313" key="1">
    <source>
        <dbReference type="EMBL" id="MBK1835632.1"/>
    </source>
</evidence>
<sequence>PPADEHRKRRVTALLEIAVTGIANERFHPQPGMACSWCSYRTECAEWLPN</sequence>
<reference evidence="1" key="1">
    <citation type="submission" date="2021-01" db="EMBL/GenBank/DDBJ databases">
        <title>Modified the classification status of verrucomicrobia.</title>
        <authorList>
            <person name="Feng X."/>
        </authorList>
    </citation>
    <scope>NUCLEOTIDE SEQUENCE</scope>
    <source>
        <strain evidence="1">KCTC 12986</strain>
    </source>
</reference>
<keyword evidence="2" id="KW-1185">Reference proteome</keyword>
<protein>
    <submittedName>
        <fullName evidence="1">PD-(D/E)XK nuclease family protein</fullName>
    </submittedName>
</protein>
<dbReference type="Proteomes" id="UP000604083">
    <property type="component" value="Unassembled WGS sequence"/>
</dbReference>
<name>A0A934RTF5_9BACT</name>
<dbReference type="AlphaFoldDB" id="A0A934RTF5"/>
<accession>A0A934RTF5</accession>
<gene>
    <name evidence="1" type="ORF">JIN78_16305</name>
</gene>
<dbReference type="EMBL" id="JAENIO010000069">
    <property type="protein sequence ID" value="MBK1835632.1"/>
    <property type="molecule type" value="Genomic_DNA"/>
</dbReference>
<evidence type="ECO:0000313" key="2">
    <source>
        <dbReference type="Proteomes" id="UP000604083"/>
    </source>
</evidence>
<organism evidence="1 2">
    <name type="scientific">Roseibacillus ishigakijimensis</name>
    <dbReference type="NCBI Taxonomy" id="454146"/>
    <lineage>
        <taxon>Bacteria</taxon>
        <taxon>Pseudomonadati</taxon>
        <taxon>Verrucomicrobiota</taxon>
        <taxon>Verrucomicrobiia</taxon>
        <taxon>Verrucomicrobiales</taxon>
        <taxon>Verrucomicrobiaceae</taxon>
        <taxon>Roseibacillus</taxon>
    </lineage>
</organism>
<comment type="caution">
    <text evidence="1">The sequence shown here is derived from an EMBL/GenBank/DDBJ whole genome shotgun (WGS) entry which is preliminary data.</text>
</comment>